<sequence>MVALQLRAEVPLPSIRSFASVFFSSDLRSRYTSTIEKSQVDLTLVVPTVLVPNSHQPSGQVNLPLTHHSNLKVSVDASSRVLSLATCLMQVDDGRAHNLNDRLKVIEGGLLLVDDQYAKFCRLRGKKPVRETNIMDSLLDMDMVERKNSTTF</sequence>
<evidence type="ECO:0000313" key="1">
    <source>
        <dbReference type="EMBL" id="KAL3513271.1"/>
    </source>
</evidence>
<protein>
    <submittedName>
        <fullName evidence="1">Uncharacterized protein</fullName>
    </submittedName>
</protein>
<dbReference type="EMBL" id="JBJUIK010000011">
    <property type="protein sequence ID" value="KAL3513271.1"/>
    <property type="molecule type" value="Genomic_DNA"/>
</dbReference>
<dbReference type="Proteomes" id="UP001630127">
    <property type="component" value="Unassembled WGS sequence"/>
</dbReference>
<dbReference type="AlphaFoldDB" id="A0ABD2Z1K8"/>
<comment type="caution">
    <text evidence="1">The sequence shown here is derived from an EMBL/GenBank/DDBJ whole genome shotgun (WGS) entry which is preliminary data.</text>
</comment>
<keyword evidence="2" id="KW-1185">Reference proteome</keyword>
<proteinExistence type="predicted"/>
<reference evidence="1 2" key="1">
    <citation type="submission" date="2024-11" db="EMBL/GenBank/DDBJ databases">
        <title>A near-complete genome assembly of Cinchona calisaya.</title>
        <authorList>
            <person name="Lian D.C."/>
            <person name="Zhao X.W."/>
            <person name="Wei L."/>
        </authorList>
    </citation>
    <scope>NUCLEOTIDE SEQUENCE [LARGE SCALE GENOMIC DNA]</scope>
    <source>
        <tissue evidence="1">Nenye</tissue>
    </source>
</reference>
<evidence type="ECO:0000313" key="2">
    <source>
        <dbReference type="Proteomes" id="UP001630127"/>
    </source>
</evidence>
<name>A0ABD2Z1K8_9GENT</name>
<gene>
    <name evidence="1" type="ORF">ACH5RR_025988</name>
</gene>
<organism evidence="1 2">
    <name type="scientific">Cinchona calisaya</name>
    <dbReference type="NCBI Taxonomy" id="153742"/>
    <lineage>
        <taxon>Eukaryota</taxon>
        <taxon>Viridiplantae</taxon>
        <taxon>Streptophyta</taxon>
        <taxon>Embryophyta</taxon>
        <taxon>Tracheophyta</taxon>
        <taxon>Spermatophyta</taxon>
        <taxon>Magnoliopsida</taxon>
        <taxon>eudicotyledons</taxon>
        <taxon>Gunneridae</taxon>
        <taxon>Pentapetalae</taxon>
        <taxon>asterids</taxon>
        <taxon>lamiids</taxon>
        <taxon>Gentianales</taxon>
        <taxon>Rubiaceae</taxon>
        <taxon>Cinchonoideae</taxon>
        <taxon>Cinchoneae</taxon>
        <taxon>Cinchona</taxon>
    </lineage>
</organism>
<accession>A0ABD2Z1K8</accession>